<keyword evidence="5 10" id="KW-0436">Ligase</keyword>
<dbReference type="GO" id="GO:0050567">
    <property type="term" value="F:glutaminyl-tRNA synthase (glutamine-hydrolyzing) activity"/>
    <property type="evidence" value="ECO:0007669"/>
    <property type="project" value="UniProtKB-UniRule"/>
</dbReference>
<dbReference type="GO" id="GO:0005524">
    <property type="term" value="F:ATP binding"/>
    <property type="evidence" value="ECO:0007669"/>
    <property type="project" value="UniProtKB-KW"/>
</dbReference>
<keyword evidence="8 10" id="KW-0648">Protein biosynthesis</keyword>
<dbReference type="InterPro" id="IPR020556">
    <property type="entry name" value="Amidase_CS"/>
</dbReference>
<dbReference type="NCBIfam" id="TIGR00132">
    <property type="entry name" value="gatA"/>
    <property type="match status" value="1"/>
</dbReference>
<feature type="domain" description="Amidase" evidence="11">
    <location>
        <begin position="24"/>
        <end position="467"/>
    </location>
</feature>
<evidence type="ECO:0000259" key="11">
    <source>
        <dbReference type="Pfam" id="PF01425"/>
    </source>
</evidence>
<evidence type="ECO:0000256" key="4">
    <source>
        <dbReference type="ARBA" id="ARBA00014428"/>
    </source>
</evidence>
<evidence type="ECO:0000256" key="5">
    <source>
        <dbReference type="ARBA" id="ARBA00022598"/>
    </source>
</evidence>
<sequence length="486" mass="51923">MTLYQTPIHQLHQMRLKGEVSTQEILDSVQARLTATEPALKSFLELTPERAQVKALEADQAIAKGEKVGPLMGMPLAIKDIFNIKGTHTTCGSKYLENYISPYDATATLALDKAGYGLLGKTNMDEFAMGSSTERSAFGATRNPWNLAHVPGGSSGGSASAVAAGQALAALGTDTGGSIRQPASFCGIVGLKPTYGRVSRWGMVAYASSLDQGGPLTKDVTDAALILGQIAGADPKDATSADRPVPDFMAHLETGLKGKRIGVIRELDLNQCNKEVAQCFEANLALLREEGAEIVELSIANIPHAIATYYVIAPCEASSNLGRYDGIRYGLRAENTHNLQEVYEESREQGFGPEVKLRILLGTFALSAGYYDAYYLKAQQVQNRIRAQYQAAFAQVDAIASPVSPTTAFKLGEKMDDPLQMYLSDAFTIPANLAGIPGISVPAGFGANNLPIGLQLLGKHFDEARLLGIARGFERALNLSLPNLAI</sequence>
<dbReference type="PANTHER" id="PTHR11895:SF151">
    <property type="entry name" value="GLUTAMYL-TRNA(GLN) AMIDOTRANSFERASE SUBUNIT A"/>
    <property type="match status" value="1"/>
</dbReference>
<evidence type="ECO:0000256" key="8">
    <source>
        <dbReference type="ARBA" id="ARBA00022917"/>
    </source>
</evidence>
<keyword evidence="6 10" id="KW-0547">Nucleotide-binding</keyword>
<dbReference type="HAMAP" id="MF_00120">
    <property type="entry name" value="GatA"/>
    <property type="match status" value="1"/>
</dbReference>
<comment type="function">
    <text evidence="10">Allows the formation of correctly charged Gln-tRNA(Gln) through the transamidation of misacylated Glu-tRNA(Gln) in organisms which lack glutaminyl-tRNA synthetase. The reaction takes place in the presence of glutamine and ATP through an activated gamma-phospho-Glu-tRNA(Gln).</text>
</comment>
<evidence type="ECO:0000256" key="2">
    <source>
        <dbReference type="ARBA" id="ARBA00011123"/>
    </source>
</evidence>
<comment type="caution">
    <text evidence="12">The sequence shown here is derived from an EMBL/GenBank/DDBJ whole genome shotgun (WGS) entry which is preliminary data.</text>
</comment>
<evidence type="ECO:0000313" key="13">
    <source>
        <dbReference type="Proteomes" id="UP000178449"/>
    </source>
</evidence>
<comment type="similarity">
    <text evidence="1 10">Belongs to the amidase family. GatA subfamily.</text>
</comment>
<dbReference type="Gene3D" id="3.90.1300.10">
    <property type="entry name" value="Amidase signature (AS) domain"/>
    <property type="match status" value="1"/>
</dbReference>
<feature type="active site" description="Charge relay system" evidence="10">
    <location>
        <position position="154"/>
    </location>
</feature>
<comment type="catalytic activity">
    <reaction evidence="9 10">
        <text>L-glutamyl-tRNA(Gln) + L-glutamine + ATP + H2O = L-glutaminyl-tRNA(Gln) + L-glutamate + ADP + phosphate + H(+)</text>
        <dbReference type="Rhea" id="RHEA:17521"/>
        <dbReference type="Rhea" id="RHEA-COMP:9681"/>
        <dbReference type="Rhea" id="RHEA-COMP:9684"/>
        <dbReference type="ChEBI" id="CHEBI:15377"/>
        <dbReference type="ChEBI" id="CHEBI:15378"/>
        <dbReference type="ChEBI" id="CHEBI:29985"/>
        <dbReference type="ChEBI" id="CHEBI:30616"/>
        <dbReference type="ChEBI" id="CHEBI:43474"/>
        <dbReference type="ChEBI" id="CHEBI:58359"/>
        <dbReference type="ChEBI" id="CHEBI:78520"/>
        <dbReference type="ChEBI" id="CHEBI:78521"/>
        <dbReference type="ChEBI" id="CHEBI:456216"/>
        <dbReference type="EC" id="6.3.5.7"/>
    </reaction>
</comment>
<dbReference type="GO" id="GO:0030956">
    <property type="term" value="C:glutamyl-tRNA(Gln) amidotransferase complex"/>
    <property type="evidence" value="ECO:0007669"/>
    <property type="project" value="InterPro"/>
</dbReference>
<name>A0A1F6GES1_9PROT</name>
<dbReference type="PANTHER" id="PTHR11895">
    <property type="entry name" value="TRANSAMIDASE"/>
    <property type="match status" value="1"/>
</dbReference>
<dbReference type="AlphaFoldDB" id="A0A1F6GES1"/>
<dbReference type="EMBL" id="MFNE01000010">
    <property type="protein sequence ID" value="OGG96620.1"/>
    <property type="molecule type" value="Genomic_DNA"/>
</dbReference>
<feature type="active site" description="Charge relay system" evidence="10">
    <location>
        <position position="79"/>
    </location>
</feature>
<dbReference type="EC" id="6.3.5.7" evidence="3 10"/>
<feature type="active site" description="Acyl-ester intermediate" evidence="10">
    <location>
        <position position="178"/>
    </location>
</feature>
<dbReference type="Pfam" id="PF01425">
    <property type="entry name" value="Amidase"/>
    <property type="match status" value="1"/>
</dbReference>
<evidence type="ECO:0000256" key="3">
    <source>
        <dbReference type="ARBA" id="ARBA00012739"/>
    </source>
</evidence>
<evidence type="ECO:0000313" key="12">
    <source>
        <dbReference type="EMBL" id="OGG96620.1"/>
    </source>
</evidence>
<evidence type="ECO:0000256" key="7">
    <source>
        <dbReference type="ARBA" id="ARBA00022840"/>
    </source>
</evidence>
<keyword evidence="12" id="KW-0808">Transferase</keyword>
<dbReference type="InterPro" id="IPR036928">
    <property type="entry name" value="AS_sf"/>
</dbReference>
<organism evidence="12 13">
    <name type="scientific">Candidatus Lambdaproteobacteria bacterium RIFOXYD2_FULL_50_16</name>
    <dbReference type="NCBI Taxonomy" id="1817772"/>
    <lineage>
        <taxon>Bacteria</taxon>
        <taxon>Pseudomonadati</taxon>
        <taxon>Pseudomonadota</taxon>
        <taxon>Candidatus Lambdaproteobacteria</taxon>
    </lineage>
</organism>
<keyword evidence="7 10" id="KW-0067">ATP-binding</keyword>
<gene>
    <name evidence="10 12" type="primary">gatA</name>
    <name evidence="12" type="ORF">A2527_03420</name>
</gene>
<dbReference type="GO" id="GO:0006412">
    <property type="term" value="P:translation"/>
    <property type="evidence" value="ECO:0007669"/>
    <property type="project" value="UniProtKB-UniRule"/>
</dbReference>
<protein>
    <recommendedName>
        <fullName evidence="4 10">Glutamyl-tRNA(Gln) amidotransferase subunit A</fullName>
        <shortName evidence="10">Glu-ADT subunit A</shortName>
        <ecNumber evidence="3 10">6.3.5.7</ecNumber>
    </recommendedName>
</protein>
<dbReference type="PROSITE" id="PS00571">
    <property type="entry name" value="AMIDASES"/>
    <property type="match status" value="1"/>
</dbReference>
<reference evidence="12 13" key="1">
    <citation type="journal article" date="2016" name="Nat. Commun.">
        <title>Thousands of microbial genomes shed light on interconnected biogeochemical processes in an aquifer system.</title>
        <authorList>
            <person name="Anantharaman K."/>
            <person name="Brown C.T."/>
            <person name="Hug L.A."/>
            <person name="Sharon I."/>
            <person name="Castelle C.J."/>
            <person name="Probst A.J."/>
            <person name="Thomas B.C."/>
            <person name="Singh A."/>
            <person name="Wilkins M.J."/>
            <person name="Karaoz U."/>
            <person name="Brodie E.L."/>
            <person name="Williams K.H."/>
            <person name="Hubbard S.S."/>
            <person name="Banfield J.F."/>
        </authorList>
    </citation>
    <scope>NUCLEOTIDE SEQUENCE [LARGE SCALE GENOMIC DNA]</scope>
</reference>
<accession>A0A1F6GES1</accession>
<dbReference type="InterPro" id="IPR023631">
    <property type="entry name" value="Amidase_dom"/>
</dbReference>
<dbReference type="SUPFAM" id="SSF75304">
    <property type="entry name" value="Amidase signature (AS) enzymes"/>
    <property type="match status" value="1"/>
</dbReference>
<dbReference type="InterPro" id="IPR004412">
    <property type="entry name" value="GatA"/>
</dbReference>
<dbReference type="InterPro" id="IPR000120">
    <property type="entry name" value="Amidase"/>
</dbReference>
<dbReference type="Proteomes" id="UP000178449">
    <property type="component" value="Unassembled WGS sequence"/>
</dbReference>
<evidence type="ECO:0000256" key="9">
    <source>
        <dbReference type="ARBA" id="ARBA00047407"/>
    </source>
</evidence>
<evidence type="ECO:0000256" key="6">
    <source>
        <dbReference type="ARBA" id="ARBA00022741"/>
    </source>
</evidence>
<dbReference type="STRING" id="1817772.A2527_03420"/>
<evidence type="ECO:0000256" key="1">
    <source>
        <dbReference type="ARBA" id="ARBA00008069"/>
    </source>
</evidence>
<proteinExistence type="inferred from homology"/>
<evidence type="ECO:0000256" key="10">
    <source>
        <dbReference type="HAMAP-Rule" id="MF_00120"/>
    </source>
</evidence>
<dbReference type="GO" id="GO:0016740">
    <property type="term" value="F:transferase activity"/>
    <property type="evidence" value="ECO:0007669"/>
    <property type="project" value="UniProtKB-KW"/>
</dbReference>
<comment type="subunit">
    <text evidence="2 10">Heterotrimer of A, B and C subunits.</text>
</comment>